<feature type="region of interest" description="Disordered" evidence="5">
    <location>
        <begin position="1779"/>
        <end position="1829"/>
    </location>
</feature>
<feature type="region of interest" description="Disordered" evidence="5">
    <location>
        <begin position="1696"/>
        <end position="1726"/>
    </location>
</feature>
<feature type="region of interest" description="Disordered" evidence="5">
    <location>
        <begin position="1193"/>
        <end position="1214"/>
    </location>
</feature>
<dbReference type="Proteomes" id="UP001169217">
    <property type="component" value="Unassembled WGS sequence"/>
</dbReference>
<dbReference type="InterPro" id="IPR050628">
    <property type="entry name" value="SNF2_RAD54_helicase_TF"/>
</dbReference>
<dbReference type="Pfam" id="PF00176">
    <property type="entry name" value="SNF2-rel_dom"/>
    <property type="match status" value="1"/>
</dbReference>
<feature type="region of interest" description="Disordered" evidence="5">
    <location>
        <begin position="1"/>
        <end position="152"/>
    </location>
</feature>
<feature type="region of interest" description="Disordered" evidence="5">
    <location>
        <begin position="164"/>
        <end position="183"/>
    </location>
</feature>
<feature type="region of interest" description="Disordered" evidence="5">
    <location>
        <begin position="211"/>
        <end position="234"/>
    </location>
</feature>
<keyword evidence="1" id="KW-0547">Nucleotide-binding</keyword>
<keyword evidence="2" id="KW-0378">Hydrolase</keyword>
<evidence type="ECO:0000256" key="2">
    <source>
        <dbReference type="ARBA" id="ARBA00022801"/>
    </source>
</evidence>
<feature type="compositionally biased region" description="Polar residues" evidence="5">
    <location>
        <begin position="95"/>
        <end position="104"/>
    </location>
</feature>
<sequence length="1846" mass="209486">MPPKKANPKKPLSQETIVDSDGDSVPEVEAAGPSTNPPGGEPLTKRQQKAKNQADKEANPPRKRKRPVKPRKSTKKQAPTADEADSQHGTDADSQDGSAASTPEKSPPPKRHRISKSVDKDKDGEGRGSGTRNAWVPPKHITENPKRSKKKVALTGAKIGHCGFPASDYREPPEWTNDKRSGGGRSVNAVYVFDYKNVYRQHPWLLDTPPRWHNRKFHRNDEQRDKEPKPTAAQLGKMRADRASAADYSFLSYYANFTNPFSMMTAMDTFGADIGELCMRLYADSWENADKTPTNREVIVTLQNMRKGEYPALLALLSRKDTSMKRVTKGMTWGHAQYQDSESNAGEDPCATGNILHTALLWLRLCPTEMLKDDVELTDDIDAYEHHFLPSDDPRAIVGFTLEDWYRAVLLVTFNNVRRSGRMKVCPENIPMTKVNARVFYAQEGDEANIVQEEEAITKASNMTNRYMFTVAGKLTESRGALAETVRSSVRFMNDRDLSERTVNAHDKVISTMQGSVNITKVVKQNLTKLKIPIDSADDTTTLELIAHMRKELEFAPTLGTDTSHTLKALNPELDVKEFTEFLQVGCHDLYDNVKKSQDGKLTQTEALKVDVELSRAYETYSLNKTIYAIEPDADSEDLAKTADVMGFESWQNMSLNPSMPNFKAYPAQAVDADWMWRQEQRPWSGSILANAVGTGKTLTMLLMVWYAHCKCLKEREEDPEGTANKRYYPTLIVAPMTNFGQLWQKAQAVADRLTLKIFYGDKINASKKDGRSQSTISSRELDSWLYANADPKNIETSKIVIFTTPNTATRRLMHQVHEGIRFTDRKYGRQIKRAALGKVAHEHTGKIHKCDLWNGRPVVNVDYIEEDKYVVETESEKIDVYIPQWKLKSFVNGYNRIWQRIIFDEAQMAKKPGGIIINWLTREFSYARHLVSATLIVNHLKDLTNPLQLFWRQCWNGMSYLDVWHLPSRDQLGDTILLYDPNYDPHVQLWHKGTESVMGIFHKDNYLNSQLPTGTKYLMDVFDKQGDRLWILHPALYKVTGAMYSWRNEFPVKVVKPLLELLSRKRTMHTKMVLPDGSSSFPAQNLKSASIEVEELEYPKEVRNDVLDKTTTMLRGGRLGDTDAPNSARDSSGIRVPRTGEDTPGRMNANMRAAVLYGFDLHNEVMMKPDATIASIPDNIFEEKMASYASKHAEGKRTVATRDKQQNDYDPPSARKKKAIMLGREHIDNLVASDPFCGLLYMFRLYYDKYAPEPYDRYQMVKWCVSRSPMMLRTLELVHHWRRVVPKEQRSKVFILAEVPHQQNQCATLLERAGFNVLSLRSIHNEAERSHAASEFNDVNSDVDVLIVTYYLGAEGLDLHTACCYGIALAFPWSSSKLNQAMGRLIRLGQTKHVTWKVLKVKGTVGDYMERVCISKWADELSATGNTPSHIKHWVRYAVVYEVIRNYLHQPFNRLAWADETFGTTQLDQYHSAQTERRGHFYTFIAVLARSLNEKDYEILFDKWSYILPEVADKFVGSFMKEVPLTSSYEEVSDLGILTKENLLNIGKQVNSEWEKSSEQVRASKRTAKLLEARLQERDAILAQYRQEDEALGVEDIEYDMNTFEEKRGVFSFSVNDLLQELGDVRKNSDIDADIDFFKGLEPQPDAPPVIEVPGSPTLKVAAAARRNAESQSSNMYGDSDAERTMEVMANAPGEHDEDVVMTDLDPPSPTPAQSLEENEEAEVLQLRHSSPMPGVDDVLDVPLGHSSPLGIFDRDSLSPSRRIDSILDMTKKRHDRLIFESDSSQDNNTDDGDGSQMDVDDESDKGRNIGKDDQPAKNTAKPSVYDSQDFDQFWSKRGFLLVAR</sequence>
<dbReference type="InterPro" id="IPR001650">
    <property type="entry name" value="Helicase_C-like"/>
</dbReference>
<feature type="compositionally biased region" description="Basic and acidic residues" evidence="5">
    <location>
        <begin position="116"/>
        <end position="126"/>
    </location>
</feature>
<reference evidence="7" key="1">
    <citation type="submission" date="2023-04" db="EMBL/GenBank/DDBJ databases">
        <title>Colletotrichum limetticola genome sequence.</title>
        <authorList>
            <person name="Baroncelli R."/>
        </authorList>
    </citation>
    <scope>NUCLEOTIDE SEQUENCE</scope>
    <source>
        <strain evidence="7">KLA-Anderson</strain>
    </source>
</reference>
<dbReference type="InterPro" id="IPR000330">
    <property type="entry name" value="SNF2_N"/>
</dbReference>
<evidence type="ECO:0000256" key="1">
    <source>
        <dbReference type="ARBA" id="ARBA00022741"/>
    </source>
</evidence>
<proteinExistence type="predicted"/>
<name>A0ABQ9PEU4_9PEZI</name>
<evidence type="ECO:0000313" key="8">
    <source>
        <dbReference type="Proteomes" id="UP001169217"/>
    </source>
</evidence>
<gene>
    <name evidence="7" type="ORF">CLIM01_12137</name>
</gene>
<evidence type="ECO:0000313" key="7">
    <source>
        <dbReference type="EMBL" id="KAK0370513.1"/>
    </source>
</evidence>
<dbReference type="InterPro" id="IPR049730">
    <property type="entry name" value="SNF2/RAD54-like_C"/>
</dbReference>
<keyword evidence="4" id="KW-0067">ATP-binding</keyword>
<keyword evidence="8" id="KW-1185">Reference proteome</keyword>
<evidence type="ECO:0000256" key="3">
    <source>
        <dbReference type="ARBA" id="ARBA00022806"/>
    </source>
</evidence>
<feature type="compositionally biased region" description="Acidic residues" evidence="5">
    <location>
        <begin position="1790"/>
        <end position="1805"/>
    </location>
</feature>
<evidence type="ECO:0000256" key="4">
    <source>
        <dbReference type="ARBA" id="ARBA00022840"/>
    </source>
</evidence>
<feature type="compositionally biased region" description="Basic residues" evidence="5">
    <location>
        <begin position="61"/>
        <end position="75"/>
    </location>
</feature>
<organism evidence="7 8">
    <name type="scientific">Colletotrichum limetticola</name>
    <dbReference type="NCBI Taxonomy" id="1209924"/>
    <lineage>
        <taxon>Eukaryota</taxon>
        <taxon>Fungi</taxon>
        <taxon>Dikarya</taxon>
        <taxon>Ascomycota</taxon>
        <taxon>Pezizomycotina</taxon>
        <taxon>Sordariomycetes</taxon>
        <taxon>Hypocreomycetidae</taxon>
        <taxon>Glomerellales</taxon>
        <taxon>Glomerellaceae</taxon>
        <taxon>Colletotrichum</taxon>
        <taxon>Colletotrichum acutatum species complex</taxon>
    </lineage>
</organism>
<dbReference type="EMBL" id="JARUPT010000530">
    <property type="protein sequence ID" value="KAK0370513.1"/>
    <property type="molecule type" value="Genomic_DNA"/>
</dbReference>
<keyword evidence="3" id="KW-0347">Helicase</keyword>
<dbReference type="PANTHER" id="PTHR45626">
    <property type="entry name" value="TRANSCRIPTION TERMINATION FACTOR 2-RELATED"/>
    <property type="match status" value="1"/>
</dbReference>
<dbReference type="InterPro" id="IPR027417">
    <property type="entry name" value="P-loop_NTPase"/>
</dbReference>
<dbReference type="PANTHER" id="PTHR45626:SF17">
    <property type="entry name" value="HELICASE-LIKE TRANSCRIPTION FACTOR"/>
    <property type="match status" value="1"/>
</dbReference>
<dbReference type="Pfam" id="PF00271">
    <property type="entry name" value="Helicase_C"/>
    <property type="match status" value="1"/>
</dbReference>
<dbReference type="CDD" id="cd18793">
    <property type="entry name" value="SF2_C_SNF"/>
    <property type="match status" value="1"/>
</dbReference>
<accession>A0ABQ9PEU4</accession>
<comment type="caution">
    <text evidence="7">The sequence shown here is derived from an EMBL/GenBank/DDBJ whole genome shotgun (WGS) entry which is preliminary data.</text>
</comment>
<protein>
    <recommendedName>
        <fullName evidence="6">Helicase C-terminal domain-containing protein</fullName>
    </recommendedName>
</protein>
<evidence type="ECO:0000256" key="5">
    <source>
        <dbReference type="SAM" id="MobiDB-lite"/>
    </source>
</evidence>
<dbReference type="SUPFAM" id="SSF52540">
    <property type="entry name" value="P-loop containing nucleoside triphosphate hydrolases"/>
    <property type="match status" value="2"/>
</dbReference>
<feature type="compositionally biased region" description="Basic and acidic residues" evidence="5">
    <location>
        <begin position="1193"/>
        <end position="1208"/>
    </location>
</feature>
<feature type="region of interest" description="Disordered" evidence="5">
    <location>
        <begin position="1116"/>
        <end position="1147"/>
    </location>
</feature>
<feature type="compositionally biased region" description="Basic and acidic residues" evidence="5">
    <location>
        <begin position="219"/>
        <end position="229"/>
    </location>
</feature>
<feature type="compositionally biased region" description="Basic and acidic residues" evidence="5">
    <location>
        <begin position="168"/>
        <end position="181"/>
    </location>
</feature>
<feature type="domain" description="Helicase C-terminal" evidence="6">
    <location>
        <begin position="1305"/>
        <end position="1390"/>
    </location>
</feature>
<dbReference type="Gene3D" id="3.40.50.300">
    <property type="entry name" value="P-loop containing nucleotide triphosphate hydrolases"/>
    <property type="match status" value="2"/>
</dbReference>
<feature type="compositionally biased region" description="Basic and acidic residues" evidence="5">
    <location>
        <begin position="1806"/>
        <end position="1817"/>
    </location>
</feature>
<evidence type="ECO:0000259" key="6">
    <source>
        <dbReference type="SMART" id="SM00490"/>
    </source>
</evidence>
<dbReference type="SMART" id="SM00490">
    <property type="entry name" value="HELICc"/>
    <property type="match status" value="1"/>
</dbReference>